<dbReference type="InterPro" id="IPR036282">
    <property type="entry name" value="Glutathione-S-Trfase_C_sf"/>
</dbReference>
<dbReference type="PANTHER" id="PTHR12782">
    <property type="entry name" value="MICROSOMAL PROSTAGLANDIN E SYNTHASE-2"/>
    <property type="match status" value="1"/>
</dbReference>
<feature type="domain" description="Glutaredoxin" evidence="4">
    <location>
        <begin position="103"/>
        <end position="150"/>
    </location>
</feature>
<dbReference type="InterPro" id="IPR002109">
    <property type="entry name" value="Glutaredoxin"/>
</dbReference>
<evidence type="ECO:0000259" key="4">
    <source>
        <dbReference type="Pfam" id="PF00462"/>
    </source>
</evidence>
<dbReference type="InterPro" id="IPR034335">
    <property type="entry name" value="PGES2_C"/>
</dbReference>
<dbReference type="AlphaFoldDB" id="A0A0L7L0Y1"/>
<organism evidence="5 6">
    <name type="scientific">Operophtera brumata</name>
    <name type="common">Winter moth</name>
    <name type="synonym">Phalaena brumata</name>
    <dbReference type="NCBI Taxonomy" id="104452"/>
    <lineage>
        <taxon>Eukaryota</taxon>
        <taxon>Metazoa</taxon>
        <taxon>Ecdysozoa</taxon>
        <taxon>Arthropoda</taxon>
        <taxon>Hexapoda</taxon>
        <taxon>Insecta</taxon>
        <taxon>Pterygota</taxon>
        <taxon>Neoptera</taxon>
        <taxon>Endopterygota</taxon>
        <taxon>Lepidoptera</taxon>
        <taxon>Glossata</taxon>
        <taxon>Ditrysia</taxon>
        <taxon>Geometroidea</taxon>
        <taxon>Geometridae</taxon>
        <taxon>Larentiinae</taxon>
        <taxon>Operophtera</taxon>
    </lineage>
</organism>
<dbReference type="EMBL" id="JTDY01003812">
    <property type="protein sequence ID" value="KOB68971.1"/>
    <property type="molecule type" value="Genomic_DNA"/>
</dbReference>
<dbReference type="CDD" id="cd03197">
    <property type="entry name" value="GST_C_mPGES2"/>
    <property type="match status" value="1"/>
</dbReference>
<evidence type="ECO:0000313" key="5">
    <source>
        <dbReference type="EMBL" id="KOB68971.1"/>
    </source>
</evidence>
<protein>
    <submittedName>
        <fullName evidence="5">Prostaglandin E synthase 2</fullName>
    </submittedName>
</protein>
<dbReference type="InterPro" id="IPR036249">
    <property type="entry name" value="Thioredoxin-like_sf"/>
</dbReference>
<evidence type="ECO:0000256" key="1">
    <source>
        <dbReference type="ARBA" id="ARBA00002549"/>
    </source>
</evidence>
<dbReference type="SUPFAM" id="SSF47616">
    <property type="entry name" value="GST C-terminal domain-like"/>
    <property type="match status" value="1"/>
</dbReference>
<dbReference type="Gene3D" id="6.20.200.30">
    <property type="match status" value="1"/>
</dbReference>
<dbReference type="InterPro" id="IPR040079">
    <property type="entry name" value="Glutathione_S-Trfase"/>
</dbReference>
<dbReference type="UniPathway" id="UPA00662"/>
<dbReference type="GO" id="GO:0050220">
    <property type="term" value="F:prostaglandin-E synthase activity"/>
    <property type="evidence" value="ECO:0007669"/>
    <property type="project" value="InterPro"/>
</dbReference>
<reference evidence="5 6" key="1">
    <citation type="journal article" date="2015" name="Genome Biol. Evol.">
        <title>The genome of winter moth (Operophtera brumata) provides a genomic perspective on sexual dimorphism and phenology.</title>
        <authorList>
            <person name="Derks M.F."/>
            <person name="Smit S."/>
            <person name="Salis L."/>
            <person name="Schijlen E."/>
            <person name="Bossers A."/>
            <person name="Mateman C."/>
            <person name="Pijl A.S."/>
            <person name="de Ridder D."/>
            <person name="Groenen M.A."/>
            <person name="Visser M.E."/>
            <person name="Megens H.J."/>
        </authorList>
    </citation>
    <scope>NUCLEOTIDE SEQUENCE [LARGE SCALE GENOMIC DNA]</scope>
    <source>
        <strain evidence="5">WM2013NL</strain>
        <tissue evidence="5">Head and thorax</tissue>
    </source>
</reference>
<evidence type="ECO:0000313" key="6">
    <source>
        <dbReference type="Proteomes" id="UP000037510"/>
    </source>
</evidence>
<dbReference type="PANTHER" id="PTHR12782:SF5">
    <property type="entry name" value="PROSTAGLANDIN E SYNTHASE 2"/>
    <property type="match status" value="1"/>
</dbReference>
<dbReference type="Proteomes" id="UP000037510">
    <property type="component" value="Unassembled WGS sequence"/>
</dbReference>
<comment type="similarity">
    <text evidence="2">Belongs to the GST superfamily.</text>
</comment>
<accession>A0A0L7L0Y1</accession>
<dbReference type="SFLD" id="SFLDG01182">
    <property type="entry name" value="Prostaglandin_E_synthase_like"/>
    <property type="match status" value="1"/>
</dbReference>
<dbReference type="Gene3D" id="1.20.1050.10">
    <property type="match status" value="1"/>
</dbReference>
<keyword evidence="6" id="KW-1185">Reference proteome</keyword>
<comment type="function">
    <text evidence="1">Has a glutathione-disulfide oxidoreductase activity in the presence of NADPH and glutathione reductase. Reduces low molecular weight disulfides and proteins.</text>
</comment>
<dbReference type="GO" id="GO:0001516">
    <property type="term" value="P:prostaglandin biosynthetic process"/>
    <property type="evidence" value="ECO:0007669"/>
    <property type="project" value="UniProtKB-UniPathway"/>
</dbReference>
<gene>
    <name evidence="5" type="ORF">OBRU01_17470</name>
</gene>
<dbReference type="PROSITE" id="PS00195">
    <property type="entry name" value="GLUTAREDOXIN_1"/>
    <property type="match status" value="1"/>
</dbReference>
<dbReference type="GO" id="GO:0005739">
    <property type="term" value="C:mitochondrion"/>
    <property type="evidence" value="ECO:0007669"/>
    <property type="project" value="TreeGrafter"/>
</dbReference>
<evidence type="ECO:0000256" key="3">
    <source>
        <dbReference type="ARBA" id="ARBA00023098"/>
    </source>
</evidence>
<sequence length="367" mass="41472">MWRPTHTLFRKVVLPSIKENVKLGKIYFSTKSRPKSATKLTLVSASIGVLIGAGYGGYTHYKVNSKKQTTSAENNAYAFLKELPIYKPHYKVSSDTYRHDVHIVLFQYRTCPFCCKVRAYLDARGISYEIVEVDAVLRQAIKWSEYKKVPIMLQLMDSTAIISVLETYFLDTSYTLPNVIKYYPAHTLVKDGKESIEFANRYFVMSDAPVTSAKLQEEEKEWADNVLVHTLSPNVYRTAGEAIETFRWFERAGGWRQAFPFWECALMVYGGAAAMWAISKRLKKRSSLYDAAREWMAAVDAKGTAFLGGDQPNLADITVYGVLSSIEGCQAFDDLKNNTDVGKWYYNIKNAIGKNMGRVASLHAAAN</sequence>
<dbReference type="SFLD" id="SFLDS00019">
    <property type="entry name" value="Glutathione_Transferase_(cytos"/>
    <property type="match status" value="1"/>
</dbReference>
<dbReference type="SUPFAM" id="SSF52833">
    <property type="entry name" value="Thioredoxin-like"/>
    <property type="match status" value="1"/>
</dbReference>
<dbReference type="InterPro" id="IPR034334">
    <property type="entry name" value="PGES2"/>
</dbReference>
<dbReference type="PROSITE" id="PS51354">
    <property type="entry name" value="GLUTAREDOXIN_2"/>
    <property type="match status" value="1"/>
</dbReference>
<dbReference type="SFLD" id="SFLDG01203">
    <property type="entry name" value="Prostaglandin_E_synthase_like1"/>
    <property type="match status" value="1"/>
</dbReference>
<dbReference type="Gene3D" id="3.40.30.10">
    <property type="entry name" value="Glutaredoxin"/>
    <property type="match status" value="1"/>
</dbReference>
<dbReference type="Pfam" id="PF00462">
    <property type="entry name" value="Glutaredoxin"/>
    <property type="match status" value="1"/>
</dbReference>
<name>A0A0L7L0Y1_OPEBR</name>
<dbReference type="InterPro" id="IPR011767">
    <property type="entry name" value="GLR_AS"/>
</dbReference>
<dbReference type="STRING" id="104452.A0A0L7L0Y1"/>
<keyword evidence="3" id="KW-0443">Lipid metabolism</keyword>
<evidence type="ECO:0000256" key="2">
    <source>
        <dbReference type="ARBA" id="ARBA00007409"/>
    </source>
</evidence>
<proteinExistence type="inferred from homology"/>
<comment type="caution">
    <text evidence="5">The sequence shown here is derived from an EMBL/GenBank/DDBJ whole genome shotgun (WGS) entry which is preliminary data.</text>
</comment>